<dbReference type="EC" id="2.7.13.3" evidence="2"/>
<reference evidence="7" key="1">
    <citation type="submission" date="2024-02" db="EMBL/GenBank/DDBJ databases">
        <authorList>
            <consortium name="ELIXIR-Norway"/>
            <consortium name="Elixir Norway"/>
        </authorList>
    </citation>
    <scope>NUCLEOTIDE SEQUENCE</scope>
</reference>
<dbReference type="InterPro" id="IPR004358">
    <property type="entry name" value="Sig_transdc_His_kin-like_C"/>
</dbReference>
<dbReference type="PROSITE" id="PS50110">
    <property type="entry name" value="RESPONSE_REGULATORY"/>
    <property type="match status" value="1"/>
</dbReference>
<dbReference type="Pfam" id="PF00072">
    <property type="entry name" value="Response_reg"/>
    <property type="match status" value="1"/>
</dbReference>
<dbReference type="Pfam" id="PF02518">
    <property type="entry name" value="HATPase_c"/>
    <property type="match status" value="1"/>
</dbReference>
<evidence type="ECO:0000259" key="6">
    <source>
        <dbReference type="PROSITE" id="PS50110"/>
    </source>
</evidence>
<feature type="modified residue" description="4-aspartylphosphate" evidence="5">
    <location>
        <position position="148"/>
    </location>
</feature>
<dbReference type="InterPro" id="IPR011006">
    <property type="entry name" value="CheY-like_superfamily"/>
</dbReference>
<evidence type="ECO:0000313" key="7">
    <source>
        <dbReference type="EMBL" id="CAK9251139.1"/>
    </source>
</evidence>
<dbReference type="InterPro" id="IPR001789">
    <property type="entry name" value="Sig_transdc_resp-reg_receiver"/>
</dbReference>
<proteinExistence type="predicted"/>
<dbReference type="Gene3D" id="3.40.50.2300">
    <property type="match status" value="1"/>
</dbReference>
<dbReference type="EMBL" id="CAXAQS010000327">
    <property type="protein sequence ID" value="CAK9251139.1"/>
    <property type="molecule type" value="Genomic_DNA"/>
</dbReference>
<dbReference type="InterPro" id="IPR003594">
    <property type="entry name" value="HATPase_dom"/>
</dbReference>
<feature type="domain" description="Response regulatory" evidence="6">
    <location>
        <begin position="89"/>
        <end position="213"/>
    </location>
</feature>
<evidence type="ECO:0000256" key="4">
    <source>
        <dbReference type="ARBA" id="ARBA00022777"/>
    </source>
</evidence>
<accession>A0ABP0V9Q9</accession>
<dbReference type="InterPro" id="IPR036890">
    <property type="entry name" value="HATPase_C_sf"/>
</dbReference>
<keyword evidence="4" id="KW-0418">Kinase</keyword>
<comment type="catalytic activity">
    <reaction evidence="1">
        <text>ATP + protein L-histidine = ADP + protein N-phospho-L-histidine.</text>
        <dbReference type="EC" id="2.7.13.3"/>
    </reaction>
</comment>
<dbReference type="PANTHER" id="PTHR43047">
    <property type="entry name" value="TWO-COMPONENT HISTIDINE PROTEIN KINASE"/>
    <property type="match status" value="1"/>
</dbReference>
<evidence type="ECO:0000256" key="5">
    <source>
        <dbReference type="PROSITE-ProRule" id="PRU00169"/>
    </source>
</evidence>
<evidence type="ECO:0000256" key="3">
    <source>
        <dbReference type="ARBA" id="ARBA00022679"/>
    </source>
</evidence>
<name>A0ABP0V9Q9_9BRYO</name>
<dbReference type="Gene3D" id="3.30.565.10">
    <property type="entry name" value="Histidine kinase-like ATPase, C-terminal domain"/>
    <property type="match status" value="1"/>
</dbReference>
<dbReference type="CDD" id="cd17546">
    <property type="entry name" value="REC_hyHK_CKI1_RcsC-like"/>
    <property type="match status" value="1"/>
</dbReference>
<evidence type="ECO:0000256" key="1">
    <source>
        <dbReference type="ARBA" id="ARBA00000085"/>
    </source>
</evidence>
<keyword evidence="8" id="KW-1185">Reference proteome</keyword>
<gene>
    <name evidence="7" type="ORF">CSSPJE1EN1_LOCUS26517</name>
</gene>
<keyword evidence="3" id="KW-0808">Transferase</keyword>
<comment type="caution">
    <text evidence="7">The sequence shown here is derived from an EMBL/GenBank/DDBJ whole genome shotgun (WGS) entry which is preliminary data.</text>
</comment>
<organism evidence="7 8">
    <name type="scientific">Sphagnum jensenii</name>
    <dbReference type="NCBI Taxonomy" id="128206"/>
    <lineage>
        <taxon>Eukaryota</taxon>
        <taxon>Viridiplantae</taxon>
        <taxon>Streptophyta</taxon>
        <taxon>Embryophyta</taxon>
        <taxon>Bryophyta</taxon>
        <taxon>Sphagnophytina</taxon>
        <taxon>Sphagnopsida</taxon>
        <taxon>Sphagnales</taxon>
        <taxon>Sphagnaceae</taxon>
        <taxon>Sphagnum</taxon>
    </lineage>
</organism>
<dbReference type="PANTHER" id="PTHR43047:SF72">
    <property type="entry name" value="OSMOSENSING HISTIDINE PROTEIN KINASE SLN1"/>
    <property type="match status" value="1"/>
</dbReference>
<dbReference type="SUPFAM" id="SSF52172">
    <property type="entry name" value="CheY-like"/>
    <property type="match status" value="1"/>
</dbReference>
<evidence type="ECO:0000313" key="8">
    <source>
        <dbReference type="Proteomes" id="UP001497444"/>
    </source>
</evidence>
<dbReference type="SMART" id="SM00448">
    <property type="entry name" value="REC"/>
    <property type="match status" value="1"/>
</dbReference>
<protein>
    <recommendedName>
        <fullName evidence="2">histidine kinase</fullName>
        <ecNumber evidence="2">2.7.13.3</ecNumber>
    </recommendedName>
</protein>
<dbReference type="SUPFAM" id="SSF55874">
    <property type="entry name" value="ATPase domain of HSP90 chaperone/DNA topoisomerase II/histidine kinase"/>
    <property type="match status" value="1"/>
</dbReference>
<keyword evidence="5" id="KW-0597">Phosphoprotein</keyword>
<evidence type="ECO:0000256" key="2">
    <source>
        <dbReference type="ARBA" id="ARBA00012438"/>
    </source>
</evidence>
<dbReference type="Proteomes" id="UP001497444">
    <property type="component" value="Unassembled WGS sequence"/>
</dbReference>
<dbReference type="PRINTS" id="PR00344">
    <property type="entry name" value="BCTRLSENSOR"/>
</dbReference>
<sequence length="213" mass="23550">MCLQRGSGHIMSTFPYLPERYHGTGSHYLSVETRETDIESNIIDDANDVSTKAMTIAGYLVIDIVDTGAGLIMADQQRLFKEIVQFKPEVLQNGGGSGLGMWISKNIIDLHHGCGYSYDEAEDGMDALYKFNQSLINGGRQYDAILMDFMMPRMDGPTATRVIRQCGYYGPIIGVTGNVLDEDREHFMVAGATRVLIKPVDIESINRAVGFVV</sequence>